<evidence type="ECO:0008006" key="4">
    <source>
        <dbReference type="Google" id="ProtNLM"/>
    </source>
</evidence>
<feature type="signal peptide" evidence="1">
    <location>
        <begin position="1"/>
        <end position="26"/>
    </location>
</feature>
<protein>
    <recommendedName>
        <fullName evidence="4">Fungal N-terminal domain-containing protein</fullName>
    </recommendedName>
</protein>
<feature type="chain" id="PRO_5034171252" description="Fungal N-terminal domain-containing protein" evidence="1">
    <location>
        <begin position="27"/>
        <end position="241"/>
    </location>
</feature>
<reference evidence="2" key="1">
    <citation type="journal article" date="2020" name="Phytopathology">
        <title>Genome Sequence Resources of Colletotrichum truncatum, C. plurivorum, C. musicola, and C. sojae: Four Species Pathogenic to Soybean (Glycine max).</title>
        <authorList>
            <person name="Rogerio F."/>
            <person name="Boufleur T.R."/>
            <person name="Ciampi-Guillardi M."/>
            <person name="Sukno S.A."/>
            <person name="Thon M.R."/>
            <person name="Massola Junior N.S."/>
            <person name="Baroncelli R."/>
        </authorList>
    </citation>
    <scope>NUCLEOTIDE SEQUENCE</scope>
    <source>
        <strain evidence="2">LFN00145</strain>
    </source>
</reference>
<evidence type="ECO:0000313" key="3">
    <source>
        <dbReference type="Proteomes" id="UP000654918"/>
    </source>
</evidence>
<evidence type="ECO:0000256" key="1">
    <source>
        <dbReference type="SAM" id="SignalP"/>
    </source>
</evidence>
<dbReference type="AlphaFoldDB" id="A0A8H6NFV0"/>
<dbReference type="EMBL" id="WIGO01000087">
    <property type="protein sequence ID" value="KAF6830986.1"/>
    <property type="molecule type" value="Genomic_DNA"/>
</dbReference>
<keyword evidence="3" id="KW-1185">Reference proteome</keyword>
<proteinExistence type="predicted"/>
<organism evidence="2 3">
    <name type="scientific">Colletotrichum plurivorum</name>
    <dbReference type="NCBI Taxonomy" id="2175906"/>
    <lineage>
        <taxon>Eukaryota</taxon>
        <taxon>Fungi</taxon>
        <taxon>Dikarya</taxon>
        <taxon>Ascomycota</taxon>
        <taxon>Pezizomycotina</taxon>
        <taxon>Sordariomycetes</taxon>
        <taxon>Hypocreomycetidae</taxon>
        <taxon>Glomerellales</taxon>
        <taxon>Glomerellaceae</taxon>
        <taxon>Colletotrichum</taxon>
        <taxon>Colletotrichum orchidearum species complex</taxon>
    </lineage>
</organism>
<keyword evidence="1" id="KW-0732">Signal</keyword>
<comment type="caution">
    <text evidence="2">The sequence shown here is derived from an EMBL/GenBank/DDBJ whole genome shotgun (WGS) entry which is preliminary data.</text>
</comment>
<accession>A0A8H6NFV0</accession>
<evidence type="ECO:0000313" key="2">
    <source>
        <dbReference type="EMBL" id="KAF6830986.1"/>
    </source>
</evidence>
<sequence>MAEANTVFSGIAGLLVAALQLGATVTRQIDAMADVPRLFSVLSIDIKELLSVLGTLKNYLDFGDTAEGVLHPATLVGLDRALRASVDELCLLENKLEEYVGSQLTAKMSLWKRARLSLRSGEFAEMRERFAEQRRGLGVCVAVANFVNTSSGTMAVLEMNREIVALKSNVSDTLLKLDAAHRKQDGRGPSEHTAIKRTATSVMSVMGRKSTKLTTERLWQFPIRNGGGVGTEVFCVSASAA</sequence>
<dbReference type="Proteomes" id="UP000654918">
    <property type="component" value="Unassembled WGS sequence"/>
</dbReference>
<name>A0A8H6NFV0_9PEZI</name>
<gene>
    <name evidence="2" type="ORF">CPLU01_07039</name>
</gene>